<proteinExistence type="predicted"/>
<dbReference type="AlphaFoldDB" id="A0A0F9MG60"/>
<dbReference type="EMBL" id="LAZR01004869">
    <property type="protein sequence ID" value="KKN04874.1"/>
    <property type="molecule type" value="Genomic_DNA"/>
</dbReference>
<comment type="caution">
    <text evidence="1">The sequence shown here is derived from an EMBL/GenBank/DDBJ whole genome shotgun (WGS) entry which is preliminary data.</text>
</comment>
<organism evidence="1">
    <name type="scientific">marine sediment metagenome</name>
    <dbReference type="NCBI Taxonomy" id="412755"/>
    <lineage>
        <taxon>unclassified sequences</taxon>
        <taxon>metagenomes</taxon>
        <taxon>ecological metagenomes</taxon>
    </lineage>
</organism>
<protein>
    <submittedName>
        <fullName evidence="1">Uncharacterized protein</fullName>
    </submittedName>
</protein>
<accession>A0A0F9MG60</accession>
<reference evidence="1" key="1">
    <citation type="journal article" date="2015" name="Nature">
        <title>Complex archaea that bridge the gap between prokaryotes and eukaryotes.</title>
        <authorList>
            <person name="Spang A."/>
            <person name="Saw J.H."/>
            <person name="Jorgensen S.L."/>
            <person name="Zaremba-Niedzwiedzka K."/>
            <person name="Martijn J."/>
            <person name="Lind A.E."/>
            <person name="van Eijk R."/>
            <person name="Schleper C."/>
            <person name="Guy L."/>
            <person name="Ettema T.J."/>
        </authorList>
    </citation>
    <scope>NUCLEOTIDE SEQUENCE</scope>
</reference>
<gene>
    <name evidence="1" type="ORF">LCGC14_1093020</name>
</gene>
<evidence type="ECO:0000313" key="1">
    <source>
        <dbReference type="EMBL" id="KKN04874.1"/>
    </source>
</evidence>
<sequence length="79" mass="9180">MRAKIGSKRRGLPKDLPKGYSWKDRFCKTCDFCIKERCRYAPPQPDCDCDEDDTYDDDTWYPMVIAMAACSKYKPKGQA</sequence>
<name>A0A0F9MG60_9ZZZZ</name>